<dbReference type="Pfam" id="PF13458">
    <property type="entry name" value="Peripla_BP_6"/>
    <property type="match status" value="1"/>
</dbReference>
<dbReference type="PANTHER" id="PTHR47151:SF2">
    <property type="entry name" value="AMINO ACID BINDING PROTEIN"/>
    <property type="match status" value="1"/>
</dbReference>
<accession>A0ABV6AXE7</accession>
<feature type="signal peptide" evidence="3">
    <location>
        <begin position="1"/>
        <end position="26"/>
    </location>
</feature>
<sequence>MTRAITPTSLCMLLLSSVLLCGSAEAATIKVAMVSPLTGGLGPFGLEVKRGAELAVKEQAAAFKALGHDLQLVSFDDQSSPTIGTQLAKSIVTDRAILGVVGAVNSSVSNVLAQGFATAKLAMITPASTNDQLTAQNWTHFNRLVAPDRAQAVAAAKYISGELQAKSVYVVSDNTAYGNGLTRVLMSNLKPLNVTVAGYIGASGAAQVADAVKRIKASRASVVYFGGSDDNGPLLVKALRAAGVKATFVGSDGLDSPSFLQRTGIDAAGVVYSTVYGPASSFSNALGFTNAYQAAYKAKPSGVTLYAYDAANAIITAIKTSLDAGKGVPTRTQVSTAVRAINMPACFENPCVTITGAVGFSKTGERERSRVLIMKFDNVLQAQVAKILIVSANDLK</sequence>
<feature type="chain" id="PRO_5046515758" evidence="3">
    <location>
        <begin position="27"/>
        <end position="396"/>
    </location>
</feature>
<dbReference type="SUPFAM" id="SSF53822">
    <property type="entry name" value="Periplasmic binding protein-like I"/>
    <property type="match status" value="1"/>
</dbReference>
<dbReference type="PANTHER" id="PTHR47151">
    <property type="entry name" value="LEU/ILE/VAL-BINDING ABC TRANSPORTER SUBUNIT"/>
    <property type="match status" value="1"/>
</dbReference>
<evidence type="ECO:0000313" key="6">
    <source>
        <dbReference type="Proteomes" id="UP001589733"/>
    </source>
</evidence>
<reference evidence="5 6" key="1">
    <citation type="submission" date="2024-09" db="EMBL/GenBank/DDBJ databases">
        <authorList>
            <person name="Sun Q."/>
            <person name="Mori K."/>
        </authorList>
    </citation>
    <scope>NUCLEOTIDE SEQUENCE [LARGE SCALE GENOMIC DNA]</scope>
    <source>
        <strain evidence="5 6">JCM 13503</strain>
    </source>
</reference>
<comment type="similarity">
    <text evidence="1">Belongs to the leucine-binding protein family.</text>
</comment>
<dbReference type="InterPro" id="IPR028081">
    <property type="entry name" value="Leu-bd"/>
</dbReference>
<feature type="domain" description="Leucine-binding protein" evidence="4">
    <location>
        <begin position="28"/>
        <end position="364"/>
    </location>
</feature>
<keyword evidence="2 3" id="KW-0732">Signal</keyword>
<evidence type="ECO:0000256" key="1">
    <source>
        <dbReference type="ARBA" id="ARBA00010062"/>
    </source>
</evidence>
<keyword evidence="6" id="KW-1185">Reference proteome</keyword>
<evidence type="ECO:0000259" key="4">
    <source>
        <dbReference type="Pfam" id="PF13458"/>
    </source>
</evidence>
<dbReference type="Gene3D" id="3.40.50.2300">
    <property type="match status" value="2"/>
</dbReference>
<organism evidence="5 6">
    <name type="scientific">Deinococcus oregonensis</name>
    <dbReference type="NCBI Taxonomy" id="1805970"/>
    <lineage>
        <taxon>Bacteria</taxon>
        <taxon>Thermotogati</taxon>
        <taxon>Deinococcota</taxon>
        <taxon>Deinococci</taxon>
        <taxon>Deinococcales</taxon>
        <taxon>Deinococcaceae</taxon>
        <taxon>Deinococcus</taxon>
    </lineage>
</organism>
<comment type="caution">
    <text evidence="5">The sequence shown here is derived from an EMBL/GenBank/DDBJ whole genome shotgun (WGS) entry which is preliminary data.</text>
</comment>
<dbReference type="CDD" id="cd06342">
    <property type="entry name" value="PBP1_ABC_LIVBP-like"/>
    <property type="match status" value="1"/>
</dbReference>
<dbReference type="EMBL" id="JBHLYR010000010">
    <property type="protein sequence ID" value="MFB9990876.1"/>
    <property type="molecule type" value="Genomic_DNA"/>
</dbReference>
<gene>
    <name evidence="5" type="ORF">ACFFLM_02605</name>
</gene>
<proteinExistence type="inferred from homology"/>
<evidence type="ECO:0000256" key="3">
    <source>
        <dbReference type="SAM" id="SignalP"/>
    </source>
</evidence>
<dbReference type="InterPro" id="IPR028082">
    <property type="entry name" value="Peripla_BP_I"/>
</dbReference>
<dbReference type="RefSeq" id="WP_380005255.1">
    <property type="nucleotide sequence ID" value="NZ_JBHLYR010000010.1"/>
</dbReference>
<evidence type="ECO:0000256" key="2">
    <source>
        <dbReference type="ARBA" id="ARBA00022729"/>
    </source>
</evidence>
<evidence type="ECO:0000313" key="5">
    <source>
        <dbReference type="EMBL" id="MFB9990876.1"/>
    </source>
</evidence>
<name>A0ABV6AXE7_9DEIO</name>
<protein>
    <submittedName>
        <fullName evidence="5">Branched-chain amino acid ABC transporter substrate-binding protein</fullName>
    </submittedName>
</protein>
<dbReference type="Proteomes" id="UP001589733">
    <property type="component" value="Unassembled WGS sequence"/>
</dbReference>